<dbReference type="Gene3D" id="3.30.200.20">
    <property type="entry name" value="Phosphorylase Kinase, domain 1"/>
    <property type="match status" value="1"/>
</dbReference>
<evidence type="ECO:0000313" key="4">
    <source>
        <dbReference type="Proteomes" id="UP000747399"/>
    </source>
</evidence>
<dbReference type="GO" id="GO:0004674">
    <property type="term" value="F:protein serine/threonine kinase activity"/>
    <property type="evidence" value="ECO:0007669"/>
    <property type="project" value="TreeGrafter"/>
</dbReference>
<dbReference type="InterPro" id="IPR000719">
    <property type="entry name" value="Prot_kinase_dom"/>
</dbReference>
<feature type="compositionally biased region" description="Basic and acidic residues" evidence="1">
    <location>
        <begin position="582"/>
        <end position="596"/>
    </location>
</feature>
<dbReference type="SUPFAM" id="SSF56112">
    <property type="entry name" value="Protein kinase-like (PK-like)"/>
    <property type="match status" value="1"/>
</dbReference>
<name>A0A8J4BT75_9CHLO</name>
<dbReference type="InterPro" id="IPR051681">
    <property type="entry name" value="Ser/Thr_Kinases-Pseudokinases"/>
</dbReference>
<feature type="region of interest" description="Disordered" evidence="1">
    <location>
        <begin position="997"/>
        <end position="1028"/>
    </location>
</feature>
<dbReference type="SMART" id="SM00220">
    <property type="entry name" value="S_TKc"/>
    <property type="match status" value="1"/>
</dbReference>
<evidence type="ECO:0000256" key="1">
    <source>
        <dbReference type="SAM" id="MobiDB-lite"/>
    </source>
</evidence>
<feature type="compositionally biased region" description="Polar residues" evidence="1">
    <location>
        <begin position="65"/>
        <end position="75"/>
    </location>
</feature>
<feature type="region of interest" description="Disordered" evidence="1">
    <location>
        <begin position="240"/>
        <end position="265"/>
    </location>
</feature>
<dbReference type="PROSITE" id="PS00108">
    <property type="entry name" value="PROTEIN_KINASE_ST"/>
    <property type="match status" value="1"/>
</dbReference>
<feature type="region of interest" description="Disordered" evidence="1">
    <location>
        <begin position="421"/>
        <end position="464"/>
    </location>
</feature>
<feature type="compositionally biased region" description="Low complexity" evidence="1">
    <location>
        <begin position="76"/>
        <end position="99"/>
    </location>
</feature>
<gene>
    <name evidence="3" type="ORF">Vafri_20946</name>
</gene>
<organism evidence="3 4">
    <name type="scientific">Volvox africanus</name>
    <dbReference type="NCBI Taxonomy" id="51714"/>
    <lineage>
        <taxon>Eukaryota</taxon>
        <taxon>Viridiplantae</taxon>
        <taxon>Chlorophyta</taxon>
        <taxon>core chlorophytes</taxon>
        <taxon>Chlorophyceae</taxon>
        <taxon>CS clade</taxon>
        <taxon>Chlamydomonadales</taxon>
        <taxon>Volvocaceae</taxon>
        <taxon>Volvox</taxon>
    </lineage>
</organism>
<feature type="region of interest" description="Disordered" evidence="1">
    <location>
        <begin position="570"/>
        <end position="600"/>
    </location>
</feature>
<feature type="region of interest" description="Disordered" evidence="1">
    <location>
        <begin position="666"/>
        <end position="685"/>
    </location>
</feature>
<dbReference type="InterPro" id="IPR011009">
    <property type="entry name" value="Kinase-like_dom_sf"/>
</dbReference>
<feature type="compositionally biased region" description="Polar residues" evidence="1">
    <location>
        <begin position="36"/>
        <end position="49"/>
    </location>
</feature>
<feature type="compositionally biased region" description="Gly residues" evidence="1">
    <location>
        <begin position="1014"/>
        <end position="1028"/>
    </location>
</feature>
<dbReference type="PROSITE" id="PS50011">
    <property type="entry name" value="PROTEIN_KINASE_DOM"/>
    <property type="match status" value="1"/>
</dbReference>
<feature type="compositionally biased region" description="Polar residues" evidence="1">
    <location>
        <begin position="347"/>
        <end position="370"/>
    </location>
</feature>
<feature type="region of interest" description="Disordered" evidence="1">
    <location>
        <begin position="293"/>
        <end position="382"/>
    </location>
</feature>
<dbReference type="Proteomes" id="UP000747399">
    <property type="component" value="Unassembled WGS sequence"/>
</dbReference>
<proteinExistence type="predicted"/>
<dbReference type="Pfam" id="PF07714">
    <property type="entry name" value="PK_Tyr_Ser-Thr"/>
    <property type="match status" value="1"/>
</dbReference>
<feature type="compositionally biased region" description="Low complexity" evidence="1">
    <location>
        <begin position="243"/>
        <end position="255"/>
    </location>
</feature>
<feature type="region of interest" description="Disordered" evidence="1">
    <location>
        <begin position="19"/>
        <end position="124"/>
    </location>
</feature>
<feature type="compositionally biased region" description="Low complexity" evidence="1">
    <location>
        <begin position="450"/>
        <end position="459"/>
    </location>
</feature>
<dbReference type="InterPro" id="IPR008271">
    <property type="entry name" value="Ser/Thr_kinase_AS"/>
</dbReference>
<dbReference type="PANTHER" id="PTHR44329">
    <property type="entry name" value="SERINE/THREONINE-PROTEIN KINASE TNNI3K-RELATED"/>
    <property type="match status" value="1"/>
</dbReference>
<feature type="domain" description="Protein kinase" evidence="2">
    <location>
        <begin position="663"/>
        <end position="993"/>
    </location>
</feature>
<dbReference type="Gene3D" id="1.10.510.10">
    <property type="entry name" value="Transferase(Phosphotransferase) domain 1"/>
    <property type="match status" value="1"/>
</dbReference>
<sequence>MFPLPCICWPWRVRVTEPSRGLSAQSEGINDETTDRPQTGSVTLPNASPSCAGPTEAGELHDRSASPSEVLRQSASLRPVPSLRQSSLLQQSTSLPSTTDRVLQSAGEPPSPFGSLDMPSTPGERLLSQQDVLSSSATAAAAVAAAAATFTQLSSLLPLHGELTQLSWIGSGSGGRVYAGLWRGSPVAVKILVSSTPDEVRDSVREALLSRVASHPHMVQCFAAFSGYITKEDMTPRSAALGPQQHAQPHATAQALSSEHRQHQVPELHNQAVRLQAQPQKDEEQCRTRQIGRVANGSVQDSSALAESAVSGQSVARLDSVGGDGTDTDVAEGSTAAGGSRFAPSALPSQRTQGALTLSSSRPAESMSLSQHQHQHQHGEAVGEIQPTQGQAEALCQHHRSLGDPIQRSYTVESQQCLQTPENLGNGDYHHHHHHHGITLSSQHQRHQQAQHQQHTCQHGEGGERQQYLRQHYGEQRSLNLWVEPKDDHDRQMQTLSYSSANADCRLNPDGLRSTDSAVGASYCVTPQSAGSIGRYQQGPYVSPPCTGLDLREVSGSGGSGLSKFSHVTSVAAGSGSAPGRKGTDLSQQEKQRQEQTQEPLGMVMGLVQSGPSPAYAMNGTRRFGGVTTAGSTASAALFYGSTDDASLGQCARSGNAAPRPLAAMDGSVGVGGESSSRRERSSGGGFAFEKRSLSLINMGVGGAGASAVGVAAPRASSRTTLTLSDLMGSAILDEQFMPSGELWEVLAATGARPGLHCTLVIMEMCDQGTLQQLLHRQPFSAVRSAERSNGLLALLRTALEVAQGMCHLHSLDIVHGDLKPSNVLLQSIATVAPRSGTFRPWEQDLRGFAAKVADFGLAAHQPSATGDLEGSAQQDGNHLLGSELAASASERRWGSLPYMAPEVPDRGPSKKSDVWSYGMLLYYMCCGKSPYASHGKLRAVQLLLGIVQGTLTLDWPDDTYRLLRRLAETCCQRDPAARPPFSRIVLALQRLLRHVSEHPEPAAAPRRDRNRGGDGGAAGGAGGGGSAGAGNTGTYSHSAAGSISLGCLDASGDVRNCGGGTSGGINYNSMRCYGAWSIRGDEDHGRSSGAQHRVGEIGSLLSPSVMAAATVAGQLLDTAKVKMSSSQILIYGQCLALPHDSGRCTIAGLADAADAAGVNAAIVSRGRDTLAELVEAARAPVQLSSGALDASSVCVAEFSAAVERSSYIYLKSTFAGSGEYSQAVGKFGRESAPIFTVDASLGEGGSPAATLRPAAFLALLPQQQQQRQRLQQAAPGLTPHSSVAAFPWLPEGPSSVTLAH</sequence>
<keyword evidence="4" id="KW-1185">Reference proteome</keyword>
<feature type="compositionally biased region" description="Basic and acidic residues" evidence="1">
    <location>
        <begin position="997"/>
        <end position="1013"/>
    </location>
</feature>
<dbReference type="InterPro" id="IPR001245">
    <property type="entry name" value="Ser-Thr/Tyr_kinase_cat_dom"/>
</dbReference>
<comment type="caution">
    <text evidence="3">The sequence shown here is derived from an EMBL/GenBank/DDBJ whole genome shotgun (WGS) entry which is preliminary data.</text>
</comment>
<evidence type="ECO:0000259" key="2">
    <source>
        <dbReference type="PROSITE" id="PS50011"/>
    </source>
</evidence>
<dbReference type="GO" id="GO:0005524">
    <property type="term" value="F:ATP binding"/>
    <property type="evidence" value="ECO:0007669"/>
    <property type="project" value="InterPro"/>
</dbReference>
<reference evidence="3" key="1">
    <citation type="journal article" date="2021" name="Proc. Natl. Acad. Sci. U.S.A.">
        <title>Three genomes in the algal genus Volvox reveal the fate of a haploid sex-determining region after a transition to homothallism.</title>
        <authorList>
            <person name="Yamamoto K."/>
            <person name="Hamaji T."/>
            <person name="Kawai-Toyooka H."/>
            <person name="Matsuzaki R."/>
            <person name="Takahashi F."/>
            <person name="Nishimura Y."/>
            <person name="Kawachi M."/>
            <person name="Noguchi H."/>
            <person name="Minakuchi Y."/>
            <person name="Umen J.G."/>
            <person name="Toyoda A."/>
            <person name="Nozaki H."/>
        </authorList>
    </citation>
    <scope>NUCLEOTIDE SEQUENCE</scope>
    <source>
        <strain evidence="3">NIES-3780</strain>
    </source>
</reference>
<protein>
    <recommendedName>
        <fullName evidence="2">Protein kinase domain-containing protein</fullName>
    </recommendedName>
</protein>
<feature type="compositionally biased region" description="Polar residues" evidence="1">
    <location>
        <begin position="297"/>
        <end position="314"/>
    </location>
</feature>
<dbReference type="PANTHER" id="PTHR44329:SF289">
    <property type="entry name" value="SERINE_THREONINE-PROTEIN KINASE VIK"/>
    <property type="match status" value="1"/>
</dbReference>
<dbReference type="EMBL" id="BNCO01000100">
    <property type="protein sequence ID" value="GIL67577.1"/>
    <property type="molecule type" value="Genomic_DNA"/>
</dbReference>
<evidence type="ECO:0000313" key="3">
    <source>
        <dbReference type="EMBL" id="GIL67577.1"/>
    </source>
</evidence>
<accession>A0A8J4BT75</accession>